<dbReference type="KEGG" id="nvi:116416085"/>
<dbReference type="InterPro" id="IPR001584">
    <property type="entry name" value="Integrase_cat-core"/>
</dbReference>
<dbReference type="GeneID" id="116416085"/>
<dbReference type="InterPro" id="IPR040676">
    <property type="entry name" value="DUF5641"/>
</dbReference>
<dbReference type="Gene3D" id="1.10.340.70">
    <property type="match status" value="1"/>
</dbReference>
<dbReference type="Proteomes" id="UP000002358">
    <property type="component" value="Chromosome 2"/>
</dbReference>
<dbReference type="InterPro" id="IPR041588">
    <property type="entry name" value="Integrase_H2C2"/>
</dbReference>
<dbReference type="Gene3D" id="3.10.10.10">
    <property type="entry name" value="HIV Type 1 Reverse Transcriptase, subunit A, domain 1"/>
    <property type="match status" value="1"/>
</dbReference>
<name>A0A7M7Q1H8_NASVI</name>
<evidence type="ECO:0000259" key="1">
    <source>
        <dbReference type="PROSITE" id="PS50994"/>
    </source>
</evidence>
<dbReference type="RefSeq" id="XP_031778443.1">
    <property type="nucleotide sequence ID" value="XM_031922583.1"/>
</dbReference>
<dbReference type="EnsemblMetazoa" id="XM_031922583">
    <property type="protein sequence ID" value="XP_031778443"/>
    <property type="gene ID" value="LOC116416085"/>
</dbReference>
<dbReference type="SUPFAM" id="SSF56672">
    <property type="entry name" value="DNA/RNA polymerases"/>
    <property type="match status" value="1"/>
</dbReference>
<dbReference type="GO" id="GO:0015074">
    <property type="term" value="P:DNA integration"/>
    <property type="evidence" value="ECO:0007669"/>
    <property type="project" value="InterPro"/>
</dbReference>
<sequence length="1295" mass="148206">MESQLMTTAVVKIQDFRGNFIVARALLDTCSNVNLVSEKFAKKLNLIEHSCLVNIGAVDQLCTVSKSQISTTLQSSYNKFQANLHLLLVPNIAEAVPNEAFPRDRFDIPKHIQLADPQFHLPKRIDLLLASKTTLSTFAVGQIKLRNEETRSEIILQKTRLGWLVAGGVDPLTSSKQASCNIVKVDKLLERFWQIEEFPNEPVRSREEIACEEHYVAHTTRDPVSGRYTVRLPFKDNKFELGSSRSQALRRYYSLERRFEKDPKLKADYYKVMEEYITLGHMTPNDDTEDGCYLPHHVVVKESSETTQYRVVFDASSKTSTGISLNDILLVGPTIQNTIFEQVLRFRSHLFVVTADIEKMYRQILVHPEDRKFQKVLWPDPKTGKLRTWALNTVTFGMAAAPFLAIRTIHQLAHDEAKDFPRASKLLIRDFYVDDFVSGADSFEEILAIRDEMIALLRRGGFLIQKWASNHRSILDKIDSGVFELDHMVKETPIQKTLGIIWDSENDQLKYTVVKMDNETTVTKRRLLSEISKIFDPLGLLGPIILYAKVLMQDCWKSKVNWDESLSQDVYTKWHSFSIQLPLLTEFSIPRTILIANPIRSELHGFCDACISGYGACLFVKSSDALGHVSIRLLCSKSRVASLKGLTIPKLELSAAVVLRKILSESKSQLHFSIDQIYLWSDSTIVLFWLKKSPHVLQTFEANRVSYIQSLPDIVHWRHVKSEDNPADSLSRGQLPSEFLANSLWNSGPDWLRLPEGEWPESSTPCSSVTLGLKRAGCFLTKPAYSEIYLRFSSFERFVRVVAFILRWKRIRSQKKPERLFPEISESKDRISKILQLIRPLEVSELLNSEDQIIFMVQSENFSIEIRQLKKFPNLKTWLGSLHPFIKDDKLLRVGGRLKLSDLPYNQKHPVLLPSKHPVTDMIIRQVHRVNLHAGIQSTLSSIRSKYWILNGKNQVRNVVRHCVECIRQRPTIVHAQMADLPKTRINESPAFSHVGVDFFGPILIKEKKDRNRSFIKTYGCVFVCLACKAVHIELATDLSSEGFMAAFDRFISRRGVPEHVYSDNGTNFVGASNELREVYDLFETPEFRKTIGTYAIAKRIEWHFNPPLSPHFGGIWEAAVKSFKHHLKRVLKDQKLTYEQINTLLIQIEAILNSRPLCSLSTDPNDPVSITPAHLLVGRPFNVLSEKSVFSVPGNRLSTYKFLTKMRQDFWNKWHKEYLHELQTRQKWHDSTAELIVGSVVILMDDITYCSRWPLGVIVEVHPGSDGIARVASVKTSTGIYKRNITRLCILPTT</sequence>
<organism evidence="2 3">
    <name type="scientific">Nasonia vitripennis</name>
    <name type="common">Parasitic wasp</name>
    <dbReference type="NCBI Taxonomy" id="7425"/>
    <lineage>
        <taxon>Eukaryota</taxon>
        <taxon>Metazoa</taxon>
        <taxon>Ecdysozoa</taxon>
        <taxon>Arthropoda</taxon>
        <taxon>Hexapoda</taxon>
        <taxon>Insecta</taxon>
        <taxon>Pterygota</taxon>
        <taxon>Neoptera</taxon>
        <taxon>Endopterygota</taxon>
        <taxon>Hymenoptera</taxon>
        <taxon>Apocrita</taxon>
        <taxon>Proctotrupomorpha</taxon>
        <taxon>Chalcidoidea</taxon>
        <taxon>Pteromalidae</taxon>
        <taxon>Pteromalinae</taxon>
        <taxon>Nasonia</taxon>
    </lineage>
</organism>
<dbReference type="SUPFAM" id="SSF53098">
    <property type="entry name" value="Ribonuclease H-like"/>
    <property type="match status" value="1"/>
</dbReference>
<evidence type="ECO:0000313" key="3">
    <source>
        <dbReference type="Proteomes" id="UP000002358"/>
    </source>
</evidence>
<proteinExistence type="predicted"/>
<reference evidence="2" key="1">
    <citation type="submission" date="2021-01" db="UniProtKB">
        <authorList>
            <consortium name="EnsemblMetazoa"/>
        </authorList>
    </citation>
    <scope>IDENTIFICATION</scope>
</reference>
<dbReference type="Pfam" id="PF18701">
    <property type="entry name" value="DUF5641"/>
    <property type="match status" value="1"/>
</dbReference>
<protein>
    <recommendedName>
        <fullName evidence="1">Integrase catalytic domain-containing protein</fullName>
    </recommendedName>
</protein>
<dbReference type="InterPro" id="IPR012337">
    <property type="entry name" value="RNaseH-like_sf"/>
</dbReference>
<dbReference type="InParanoid" id="A0A7M7Q1H8"/>
<dbReference type="GO" id="GO:0042575">
    <property type="term" value="C:DNA polymerase complex"/>
    <property type="evidence" value="ECO:0007669"/>
    <property type="project" value="UniProtKB-ARBA"/>
</dbReference>
<dbReference type="PANTHER" id="PTHR47331:SF4">
    <property type="entry name" value="PEPTIDASE S1 DOMAIN-CONTAINING PROTEIN"/>
    <property type="match status" value="1"/>
</dbReference>
<dbReference type="GO" id="GO:0071897">
    <property type="term" value="P:DNA biosynthetic process"/>
    <property type="evidence" value="ECO:0007669"/>
    <property type="project" value="UniProtKB-ARBA"/>
</dbReference>
<dbReference type="InterPro" id="IPR036397">
    <property type="entry name" value="RNaseH_sf"/>
</dbReference>
<feature type="domain" description="Integrase catalytic" evidence="1">
    <location>
        <begin position="986"/>
        <end position="1181"/>
    </location>
</feature>
<dbReference type="PROSITE" id="PS50994">
    <property type="entry name" value="INTEGRASE"/>
    <property type="match status" value="1"/>
</dbReference>
<dbReference type="Pfam" id="PF17921">
    <property type="entry name" value="Integrase_H2C2"/>
    <property type="match status" value="1"/>
</dbReference>
<dbReference type="Gene3D" id="3.30.70.270">
    <property type="match status" value="1"/>
</dbReference>
<accession>A0A7M7Q1H8</accession>
<dbReference type="Pfam" id="PF05380">
    <property type="entry name" value="Peptidase_A17"/>
    <property type="match status" value="1"/>
</dbReference>
<dbReference type="OrthoDB" id="6599864at2759"/>
<dbReference type="CDD" id="cd01644">
    <property type="entry name" value="RT_pepA17"/>
    <property type="match status" value="1"/>
</dbReference>
<evidence type="ECO:0000313" key="2">
    <source>
        <dbReference type="EnsemblMetazoa" id="XP_031778443"/>
    </source>
</evidence>
<dbReference type="InterPro" id="IPR008042">
    <property type="entry name" value="Retrotrans_Pao"/>
</dbReference>
<dbReference type="InterPro" id="IPR043502">
    <property type="entry name" value="DNA/RNA_pol_sf"/>
</dbReference>
<dbReference type="GO" id="GO:0003676">
    <property type="term" value="F:nucleic acid binding"/>
    <property type="evidence" value="ECO:0007669"/>
    <property type="project" value="InterPro"/>
</dbReference>
<dbReference type="Gene3D" id="3.30.420.10">
    <property type="entry name" value="Ribonuclease H-like superfamily/Ribonuclease H"/>
    <property type="match status" value="1"/>
</dbReference>
<dbReference type="PANTHER" id="PTHR47331">
    <property type="entry name" value="PHD-TYPE DOMAIN-CONTAINING PROTEIN"/>
    <property type="match status" value="1"/>
</dbReference>
<dbReference type="InterPro" id="IPR043128">
    <property type="entry name" value="Rev_trsase/Diguanyl_cyclase"/>
</dbReference>
<keyword evidence="3" id="KW-1185">Reference proteome</keyword>